<dbReference type="AlphaFoldDB" id="A0A0L0NP87"/>
<evidence type="ECO:0000313" key="3">
    <source>
        <dbReference type="Proteomes" id="UP000037122"/>
    </source>
</evidence>
<name>A0A0L0NP87_CANAR</name>
<feature type="region of interest" description="Disordered" evidence="1">
    <location>
        <begin position="1022"/>
        <end position="1045"/>
    </location>
</feature>
<comment type="caution">
    <text evidence="2">The sequence shown here is derived from an EMBL/GenBank/DDBJ whole genome shotgun (WGS) entry which is preliminary data.</text>
</comment>
<dbReference type="Proteomes" id="UP000037122">
    <property type="component" value="Unassembled WGS sequence"/>
</dbReference>
<feature type="compositionally biased region" description="Acidic residues" evidence="1">
    <location>
        <begin position="1022"/>
        <end position="1031"/>
    </location>
</feature>
<feature type="compositionally biased region" description="Acidic residues" evidence="1">
    <location>
        <begin position="1184"/>
        <end position="1221"/>
    </location>
</feature>
<feature type="compositionally biased region" description="Basic and acidic residues" evidence="1">
    <location>
        <begin position="1146"/>
        <end position="1156"/>
    </location>
</feature>
<dbReference type="VEuPathDB" id="FungiDB:CJI97_003993"/>
<accession>A0A0L0NP87</accession>
<dbReference type="VEuPathDB" id="FungiDB:B9J08_004031"/>
<evidence type="ECO:0000313" key="2">
    <source>
        <dbReference type="EMBL" id="KND95868.1"/>
    </source>
</evidence>
<organism evidence="2 3">
    <name type="scientific">Candidozyma auris</name>
    <name type="common">Yeast</name>
    <name type="synonym">Candida auris</name>
    <dbReference type="NCBI Taxonomy" id="498019"/>
    <lineage>
        <taxon>Eukaryota</taxon>
        <taxon>Fungi</taxon>
        <taxon>Dikarya</taxon>
        <taxon>Ascomycota</taxon>
        <taxon>Saccharomycotina</taxon>
        <taxon>Pichiomycetes</taxon>
        <taxon>Metschnikowiaceae</taxon>
        <taxon>Candidozyma</taxon>
    </lineage>
</organism>
<proteinExistence type="predicted"/>
<evidence type="ECO:0000256" key="1">
    <source>
        <dbReference type="SAM" id="MobiDB-lite"/>
    </source>
</evidence>
<gene>
    <name evidence="2" type="ORF">QG37_07821</name>
</gene>
<sequence length="1221" mass="140006">MPLDAYAHLNGLPQGRNGFPETLAELRLQLIGNRELKIRALQEPQFVNWLLHQLQEDLEKVELTKDLPAPELAQDIHDKVVILRILACFVADVQGSDDKVNVDSSSLQGAVPLISMLFQYVTEVFLPVTGQNSSRLPSEAGKVKSDIHKSICDALWIIVVFANADALSLDQKCYENLWKLTTTLLICDDSTIPMVSLKLKNAVVSSLHTLPLLLKEAPRELSRTYAPSLLRLCLTRLQKEFAMLHRHYVLGLPTVGNFLEKVSPNIIADKKILRDIIEVDFITSLVVTTAQLLNYTKEKSIALPLESPFFTSKEVFLCMVLLLKCDGCHHLNIATLNLIHFYLNALEDLGTASEEIVFATYEKLFPRIIELLDSDLDKKHSVPPYLNLPVSVLSGLCLKYPRMSLHLHNTNVDTKIMKDLQDLVRKTPMFASIFRLKVASKEKSKLADFTSLSKHRNAGQASYDVAVQISRMEQIADYLQLLSVYSSSNEDYRRRVTKFLDLKSSKSQGPNFLCLLLFELMDNYRFLIQQLLLSYDVMGKLLRNSAKQDQTKVFDWFGKNLGMIYTLIEHPIFTQTVYLVRSLSRSITTLRTFFVDCNSIKSVFDVDDDTTLSSLDQSNLNEDIIEIVRSRYNREASFKRRGTFVSSLLEVLGQLDNVKYAMQYFTKANPGLSLQYPPPRKSLCVKKVILLASIANFILDFSSFRYEIVNHDTFMVDLASVFQPQTHVQEDIKYSEEEEREICYEHLREQLTVLQVVKSYLYNENEENRKVLWDFIPLSLVFEKSLYGLVGPVEDDPDLHSLFVQHKILAFEIMRNLTAASSFFSEAIKESYLEYVKEEHDAGHTSAPLSWHEYLLRNLLSYNLFVDDDKTYSEQDFFHNDEFFFKLVKNTDYVRLLVGINYVEDHRYTNILVFKKLDFPLKPMINIWKRILDAKLLDKLEHKICGNNLNERVNLANQLIELKFSINWILINLTWQDDSFGYQVPDKVSFGLLDTVSHRTHSDPHNEDRQLFNSSNIVIEESEDDDEDEDDVHDHVSRADDDDAEMSAEDKAKLLHRYQFSLILQRIILDMSKPKYRTRGGSRASSMERFDYLNANNLYEKSKTAFSQITGLVLGNAAHEGSQGSGQRSEERHPLRRMSNIISSRDGTRVRRDVNRGGEGFGYDSADEVGNEEGGAGNVGVVDEHDEEEEEDDEEEDDNSNTNTDESDMGDVVDIDEYWVR</sequence>
<dbReference type="VEuPathDB" id="FungiDB:CJJ09_000193"/>
<dbReference type="VEuPathDB" id="FungiDB:CJJ09_000194"/>
<dbReference type="EMBL" id="LGST01000064">
    <property type="protein sequence ID" value="KND95868.1"/>
    <property type="molecule type" value="Genomic_DNA"/>
</dbReference>
<dbReference type="VEuPathDB" id="FungiDB:CJI96_0002447"/>
<feature type="region of interest" description="Disordered" evidence="1">
    <location>
        <begin position="1118"/>
        <end position="1221"/>
    </location>
</feature>
<protein>
    <submittedName>
        <fullName evidence="2">Uncharacterized protein</fullName>
    </submittedName>
</protein>
<dbReference type="VEuPathDB" id="FungiDB:CJJ07_002054"/>
<reference evidence="3" key="1">
    <citation type="journal article" date="2015" name="BMC Genomics">
        <title>Draft genome of a commonly misdiagnosed multidrug resistant pathogen Candida auris.</title>
        <authorList>
            <person name="Chatterjee S."/>
            <person name="Alampalli S.V."/>
            <person name="Nageshan R.K."/>
            <person name="Chettiar S.T."/>
            <person name="Joshi S."/>
            <person name="Tatu U.S."/>
        </authorList>
    </citation>
    <scope>NUCLEOTIDE SEQUENCE [LARGE SCALE GENOMIC DNA]</scope>
    <source>
        <strain evidence="3">6684</strain>
    </source>
</reference>
<dbReference type="VEuPathDB" id="FungiDB:QG37_07821"/>